<keyword evidence="2" id="KW-0812">Transmembrane</keyword>
<feature type="transmembrane region" description="Helical" evidence="2">
    <location>
        <begin position="86"/>
        <end position="105"/>
    </location>
</feature>
<feature type="transmembrane region" description="Helical" evidence="2">
    <location>
        <begin position="117"/>
        <end position="137"/>
    </location>
</feature>
<feature type="transmembrane region" description="Helical" evidence="2">
    <location>
        <begin position="236"/>
        <end position="255"/>
    </location>
</feature>
<dbReference type="InterPro" id="IPR046675">
    <property type="entry name" value="DUF6545"/>
</dbReference>
<dbReference type="Proteomes" id="UP000563898">
    <property type="component" value="Unassembled WGS sequence"/>
</dbReference>
<organism evidence="4 5">
    <name type="scientific">Gordonia polyisoprenivorans</name>
    <dbReference type="NCBI Taxonomy" id="84595"/>
    <lineage>
        <taxon>Bacteria</taxon>
        <taxon>Bacillati</taxon>
        <taxon>Actinomycetota</taxon>
        <taxon>Actinomycetes</taxon>
        <taxon>Mycobacteriales</taxon>
        <taxon>Gordoniaceae</taxon>
        <taxon>Gordonia</taxon>
    </lineage>
</organism>
<feature type="transmembrane region" description="Helical" evidence="2">
    <location>
        <begin position="48"/>
        <end position="66"/>
    </location>
</feature>
<name>A0A846WIP2_9ACTN</name>
<evidence type="ECO:0000256" key="2">
    <source>
        <dbReference type="SAM" id="Phobius"/>
    </source>
</evidence>
<dbReference type="EMBL" id="JAAXPC010000002">
    <property type="protein sequence ID" value="NKY00969.1"/>
    <property type="molecule type" value="Genomic_DNA"/>
</dbReference>
<dbReference type="NCBIfam" id="NF042915">
    <property type="entry name" value="MAB_1171c_fam"/>
    <property type="match status" value="1"/>
</dbReference>
<evidence type="ECO:0000313" key="5">
    <source>
        <dbReference type="Proteomes" id="UP000563898"/>
    </source>
</evidence>
<keyword evidence="2" id="KW-0472">Membrane</keyword>
<feature type="transmembrane region" description="Helical" evidence="2">
    <location>
        <begin position="15"/>
        <end position="36"/>
    </location>
</feature>
<gene>
    <name evidence="4" type="ORF">HGA05_05235</name>
</gene>
<accession>A0A846WIP2</accession>
<comment type="caution">
    <text evidence="4">The sequence shown here is derived from an EMBL/GenBank/DDBJ whole genome shotgun (WGS) entry which is preliminary data.</text>
</comment>
<feature type="region of interest" description="Disordered" evidence="1">
    <location>
        <begin position="380"/>
        <end position="414"/>
    </location>
</feature>
<dbReference type="RefSeq" id="WP_006369146.1">
    <property type="nucleotide sequence ID" value="NZ_JAAXPC010000002.1"/>
</dbReference>
<evidence type="ECO:0000256" key="1">
    <source>
        <dbReference type="SAM" id="MobiDB-lite"/>
    </source>
</evidence>
<evidence type="ECO:0000259" key="3">
    <source>
        <dbReference type="Pfam" id="PF20182"/>
    </source>
</evidence>
<dbReference type="Pfam" id="PF20182">
    <property type="entry name" value="DUF6545"/>
    <property type="match status" value="1"/>
</dbReference>
<dbReference type="InterPro" id="IPR050039">
    <property type="entry name" value="MAB_1171c-like"/>
</dbReference>
<protein>
    <recommendedName>
        <fullName evidence="3">DUF6545 domain-containing protein</fullName>
    </recommendedName>
</protein>
<keyword evidence="2" id="KW-1133">Transmembrane helix</keyword>
<evidence type="ECO:0000313" key="4">
    <source>
        <dbReference type="EMBL" id="NKY00969.1"/>
    </source>
</evidence>
<feature type="transmembrane region" description="Helical" evidence="2">
    <location>
        <begin position="157"/>
        <end position="179"/>
    </location>
</feature>
<sequence>MSVHPVAAEVLATRWLTAPAVINVLALVIFAAALCWRIDQLRRHGGGLQAFAMTVAVTALTLAFVVDNDSVAHTLDDWLFAGASRVVLYGLLALGVAALIVVFFYPGRSVTRERRAGVEALPLVAALIGLQVSLSFVPEEMRDASLSHWTLTNWGYALFYLIACGYLAYGFFACVRSVAKYLTHADGYMRTALILLIAGLGLLAIGSVVQIVYVLGNATGVIDASWLLTTSRWLEVLGVVGFLFGISFPMLRSKWQGLTANRRRRRAAQELLPLWELVADAVPEVVLPDPGRMSPTALLHRRVVEIRDALAQLSPFLSDAFDYAGIDVRAGMVRMAVERRKAEGVRSGTVRALLPALDDGLEGDAAPLLELSAAVAALPDIDDDDAGEHGDVTVDSLVGEQDSPTDPQGRRAAR</sequence>
<feature type="transmembrane region" description="Helical" evidence="2">
    <location>
        <begin position="191"/>
        <end position="216"/>
    </location>
</feature>
<proteinExistence type="predicted"/>
<dbReference type="AlphaFoldDB" id="A0A846WIP2"/>
<feature type="domain" description="DUF6545" evidence="3">
    <location>
        <begin position="263"/>
        <end position="374"/>
    </location>
</feature>
<reference evidence="4 5" key="1">
    <citation type="submission" date="2020-04" db="EMBL/GenBank/DDBJ databases">
        <title>MicrobeNet Type strains.</title>
        <authorList>
            <person name="Nicholson A.C."/>
        </authorList>
    </citation>
    <scope>NUCLEOTIDE SEQUENCE [LARGE SCALE GENOMIC DNA]</scope>
    <source>
        <strain evidence="4 5">ATCC BAA-14</strain>
    </source>
</reference>